<dbReference type="EMBL" id="JANLCM010000002">
    <property type="protein sequence ID" value="MCS5720187.1"/>
    <property type="molecule type" value="Genomic_DNA"/>
</dbReference>
<feature type="transmembrane region" description="Helical" evidence="1">
    <location>
        <begin position="199"/>
        <end position="215"/>
    </location>
</feature>
<dbReference type="RefSeq" id="WP_259510133.1">
    <property type="nucleotide sequence ID" value="NZ_JANLCM010000002.1"/>
</dbReference>
<feature type="transmembrane region" description="Helical" evidence="1">
    <location>
        <begin position="173"/>
        <end position="193"/>
    </location>
</feature>
<evidence type="ECO:0000256" key="2">
    <source>
        <dbReference type="SAM" id="SignalP"/>
    </source>
</evidence>
<dbReference type="PANTHER" id="PTHR37314">
    <property type="entry name" value="SLR0142 PROTEIN"/>
    <property type="match status" value="1"/>
</dbReference>
<name>A0ABT2GVE9_9MICO</name>
<organism evidence="3 4">
    <name type="scientific">Herbiconiux aconitum</name>
    <dbReference type="NCBI Taxonomy" id="2970913"/>
    <lineage>
        <taxon>Bacteria</taxon>
        <taxon>Bacillati</taxon>
        <taxon>Actinomycetota</taxon>
        <taxon>Actinomycetes</taxon>
        <taxon>Micrococcales</taxon>
        <taxon>Microbacteriaceae</taxon>
        <taxon>Herbiconiux</taxon>
    </lineage>
</organism>
<comment type="caution">
    <text evidence="3">The sequence shown here is derived from an EMBL/GenBank/DDBJ whole genome shotgun (WGS) entry which is preliminary data.</text>
</comment>
<keyword evidence="1" id="KW-0812">Transmembrane</keyword>
<feature type="transmembrane region" description="Helical" evidence="1">
    <location>
        <begin position="114"/>
        <end position="131"/>
    </location>
</feature>
<dbReference type="Proteomes" id="UP001165584">
    <property type="component" value="Unassembled WGS sequence"/>
</dbReference>
<feature type="chain" id="PRO_5046506702" evidence="2">
    <location>
        <begin position="18"/>
        <end position="223"/>
    </location>
</feature>
<accession>A0ABT2GVE9</accession>
<keyword evidence="2" id="KW-0732">Signal</keyword>
<feature type="signal peptide" evidence="2">
    <location>
        <begin position="1"/>
        <end position="17"/>
    </location>
</feature>
<dbReference type="InterPro" id="IPR010699">
    <property type="entry name" value="DUF1275"/>
</dbReference>
<keyword evidence="1" id="KW-1133">Transmembrane helix</keyword>
<evidence type="ECO:0000313" key="4">
    <source>
        <dbReference type="Proteomes" id="UP001165584"/>
    </source>
</evidence>
<gene>
    <name evidence="3" type="ORF">N1027_18805</name>
</gene>
<reference evidence="3" key="1">
    <citation type="submission" date="2022-08" db="EMBL/GenBank/DDBJ databases">
        <authorList>
            <person name="Deng Y."/>
            <person name="Han X.-F."/>
            <person name="Zhang Y.-Q."/>
        </authorList>
    </citation>
    <scope>NUCLEOTIDE SEQUENCE</scope>
    <source>
        <strain evidence="3">CPCC 205763</strain>
    </source>
</reference>
<evidence type="ECO:0000313" key="3">
    <source>
        <dbReference type="EMBL" id="MCS5720187.1"/>
    </source>
</evidence>
<dbReference type="PANTHER" id="PTHR37314:SF4">
    <property type="entry name" value="UPF0700 TRANSMEMBRANE PROTEIN YOAK"/>
    <property type="match status" value="1"/>
</dbReference>
<feature type="transmembrane region" description="Helical" evidence="1">
    <location>
        <begin position="91"/>
        <end position="108"/>
    </location>
</feature>
<protein>
    <submittedName>
        <fullName evidence="3">DUF1275 family protein</fullName>
    </submittedName>
</protein>
<feature type="transmembrane region" description="Helical" evidence="1">
    <location>
        <begin position="51"/>
        <end position="71"/>
    </location>
</feature>
<keyword evidence="1" id="KW-0472">Membrane</keyword>
<evidence type="ECO:0000256" key="1">
    <source>
        <dbReference type="SAM" id="Phobius"/>
    </source>
</evidence>
<dbReference type="Pfam" id="PF06912">
    <property type="entry name" value="DUF1275"/>
    <property type="match status" value="1"/>
</dbReference>
<keyword evidence="4" id="KW-1185">Reference proteome</keyword>
<proteinExistence type="predicted"/>
<sequence>MSRVHAALLLLSFSAGAADAFAFLALGGIFTANMTGNLILTGMFTRPEFALTLLAALVAIVFFVGVLYAAFRLTATPTTIAVTRPRVVRRLVLPSMALQSAVVVIWALRPDSTAVFERCVVIALSASALALQTVAAKKLSDVDGVTTTYVTGTLTATMQAVAERHESGQLIRVLSVIALPVGAVAGTAAFALAAGAGPVVAWLAAGAATILLAVSRPGSAAKR</sequence>